<comment type="caution">
    <text evidence="2">The sequence shown here is derived from an EMBL/GenBank/DDBJ whole genome shotgun (WGS) entry which is preliminary data.</text>
</comment>
<keyword evidence="3" id="KW-1185">Reference proteome</keyword>
<dbReference type="PANTHER" id="PTHR46832:SF1">
    <property type="entry name" value="5'-METHYLTHIOADENOSINE_S-ADENOSYLHOMOCYSTEINE NUCLEOSIDASE"/>
    <property type="match status" value="1"/>
</dbReference>
<evidence type="ECO:0000313" key="3">
    <source>
        <dbReference type="Proteomes" id="UP001597296"/>
    </source>
</evidence>
<dbReference type="InterPro" id="IPR035994">
    <property type="entry name" value="Nucleoside_phosphorylase_sf"/>
</dbReference>
<sequence length="237" mass="23940">MPSDDETFPATCWPDGVPGQTRVGVVVGMESEAALLPPGLLIGIAGADPVAAEYQARRLLDQGAQALLSFGIAGGLDPTLASGDLIVATGVIEGLDHFPANSVWMCRLLNALPEARRGPVFSANRVIAGHQSKRGLFASVGARAVDMESGAVARVAAGAGCPFAVLRAIADPAGFSLPSAAAAGLGPDGKPRPLAVLGKLALRPWQLPGLIRLGLASRGAHHALATAVAQLGPGFAL</sequence>
<dbReference type="PANTHER" id="PTHR46832">
    <property type="entry name" value="5'-METHYLTHIOADENOSINE/S-ADENOSYLHOMOCYSTEINE NUCLEOSIDASE"/>
    <property type="match status" value="1"/>
</dbReference>
<accession>A0ABW5C7N3</accession>
<name>A0ABW5C7N3_9PROT</name>
<gene>
    <name evidence="2" type="ORF">ACFSNB_02760</name>
</gene>
<dbReference type="RefSeq" id="WP_377314286.1">
    <property type="nucleotide sequence ID" value="NZ_JBHUIY010000003.1"/>
</dbReference>
<dbReference type="Pfam" id="PF01048">
    <property type="entry name" value="PNP_UDP_1"/>
    <property type="match status" value="1"/>
</dbReference>
<dbReference type="Gene3D" id="3.40.50.1580">
    <property type="entry name" value="Nucleoside phosphorylase domain"/>
    <property type="match status" value="1"/>
</dbReference>
<dbReference type="EMBL" id="JBHUIY010000003">
    <property type="protein sequence ID" value="MFD2232721.1"/>
    <property type="molecule type" value="Genomic_DNA"/>
</dbReference>
<dbReference type="NCBIfam" id="TIGR03468">
    <property type="entry name" value="HpnG"/>
    <property type="match status" value="1"/>
</dbReference>
<organism evidence="2 3">
    <name type="scientific">Phaeospirillum tilakii</name>
    <dbReference type="NCBI Taxonomy" id="741673"/>
    <lineage>
        <taxon>Bacteria</taxon>
        <taxon>Pseudomonadati</taxon>
        <taxon>Pseudomonadota</taxon>
        <taxon>Alphaproteobacteria</taxon>
        <taxon>Rhodospirillales</taxon>
        <taxon>Rhodospirillaceae</taxon>
        <taxon>Phaeospirillum</taxon>
    </lineage>
</organism>
<evidence type="ECO:0000313" key="2">
    <source>
        <dbReference type="EMBL" id="MFD2232721.1"/>
    </source>
</evidence>
<protein>
    <submittedName>
        <fullName evidence="2">Nucleoside phosphorylase</fullName>
    </submittedName>
</protein>
<dbReference type="SUPFAM" id="SSF53167">
    <property type="entry name" value="Purine and uridine phosphorylases"/>
    <property type="match status" value="1"/>
</dbReference>
<dbReference type="Proteomes" id="UP001597296">
    <property type="component" value="Unassembled WGS sequence"/>
</dbReference>
<proteinExistence type="predicted"/>
<evidence type="ECO:0000259" key="1">
    <source>
        <dbReference type="Pfam" id="PF01048"/>
    </source>
</evidence>
<reference evidence="3" key="1">
    <citation type="journal article" date="2019" name="Int. J. Syst. Evol. Microbiol.">
        <title>The Global Catalogue of Microorganisms (GCM) 10K type strain sequencing project: providing services to taxonomists for standard genome sequencing and annotation.</title>
        <authorList>
            <consortium name="The Broad Institute Genomics Platform"/>
            <consortium name="The Broad Institute Genome Sequencing Center for Infectious Disease"/>
            <person name="Wu L."/>
            <person name="Ma J."/>
        </authorList>
    </citation>
    <scope>NUCLEOTIDE SEQUENCE [LARGE SCALE GENOMIC DNA]</scope>
    <source>
        <strain evidence="3">KCTC 15012</strain>
    </source>
</reference>
<dbReference type="InterPro" id="IPR000845">
    <property type="entry name" value="Nucleoside_phosphorylase_d"/>
</dbReference>
<dbReference type="InterPro" id="IPR017831">
    <property type="entry name" value="Hopanoid-assoc_phosphoryl_HpnG"/>
</dbReference>
<feature type="domain" description="Nucleoside phosphorylase" evidence="1">
    <location>
        <begin position="49"/>
        <end position="174"/>
    </location>
</feature>